<reference evidence="5" key="1">
    <citation type="journal article" date="2019" name="Int. J. Syst. Evol. Microbiol.">
        <title>The Global Catalogue of Microorganisms (GCM) 10K type strain sequencing project: providing services to taxonomists for standard genome sequencing and annotation.</title>
        <authorList>
            <consortium name="The Broad Institute Genomics Platform"/>
            <consortium name="The Broad Institute Genome Sequencing Center for Infectious Disease"/>
            <person name="Wu L."/>
            <person name="Ma J."/>
        </authorList>
    </citation>
    <scope>NUCLEOTIDE SEQUENCE [LARGE SCALE GENOMIC DNA]</scope>
    <source>
        <strain evidence="5">CGMCC 4.7237</strain>
    </source>
</reference>
<keyword evidence="1" id="KW-0597">Phosphoprotein</keyword>
<dbReference type="PROSITE" id="PS50110">
    <property type="entry name" value="RESPONSE_REGULATORY"/>
    <property type="match status" value="1"/>
</dbReference>
<sequence>MPPEQSIPQLDHGALTALAERAVEDLARRLATQAFPTADGPGDGAGEAAGRLDDGSGADRGGAPGGGPTADDPLARLRVLSYILRAVDSRAAQEASAAARRGATYPDLGRAWGITRQGARRRWPGLVFTARPPSRPVPAQIRRSASVNALLPTRTYRVLLVEDDPADALLIEEALSDRGVATRSIRRANDGIAALEYLRSPDNPRPDLIVLDLNMPRMNGRELLAVLKEDEALGMIPVVVLTTSSTPSDISAAYNQHANAFVTKPVNLDDFLEAVRGIDDFFFETASVVPLPE</sequence>
<evidence type="ECO:0000313" key="5">
    <source>
        <dbReference type="Proteomes" id="UP001595765"/>
    </source>
</evidence>
<dbReference type="EMBL" id="JBHSBB010000007">
    <property type="protein sequence ID" value="MFC4031190.1"/>
    <property type="molecule type" value="Genomic_DNA"/>
</dbReference>
<dbReference type="RefSeq" id="WP_386427138.1">
    <property type="nucleotide sequence ID" value="NZ_JBHSBB010000007.1"/>
</dbReference>
<comment type="caution">
    <text evidence="4">The sequence shown here is derived from an EMBL/GenBank/DDBJ whole genome shotgun (WGS) entry which is preliminary data.</text>
</comment>
<evidence type="ECO:0000259" key="3">
    <source>
        <dbReference type="PROSITE" id="PS50110"/>
    </source>
</evidence>
<evidence type="ECO:0000313" key="4">
    <source>
        <dbReference type="EMBL" id="MFC4031190.1"/>
    </source>
</evidence>
<dbReference type="InterPro" id="IPR052893">
    <property type="entry name" value="TCS_response_regulator"/>
</dbReference>
<feature type="domain" description="Response regulatory" evidence="3">
    <location>
        <begin position="157"/>
        <end position="279"/>
    </location>
</feature>
<organism evidence="4 5">
    <name type="scientific">Streptomyces polygonati</name>
    <dbReference type="NCBI Taxonomy" id="1617087"/>
    <lineage>
        <taxon>Bacteria</taxon>
        <taxon>Bacillati</taxon>
        <taxon>Actinomycetota</taxon>
        <taxon>Actinomycetes</taxon>
        <taxon>Kitasatosporales</taxon>
        <taxon>Streptomycetaceae</taxon>
        <taxon>Streptomyces</taxon>
    </lineage>
</organism>
<gene>
    <name evidence="4" type="ORF">ACFO3J_06850</name>
</gene>
<feature type="modified residue" description="4-aspartylphosphate" evidence="1">
    <location>
        <position position="212"/>
    </location>
</feature>
<keyword evidence="5" id="KW-1185">Reference proteome</keyword>
<feature type="region of interest" description="Disordered" evidence="2">
    <location>
        <begin position="30"/>
        <end position="72"/>
    </location>
</feature>
<dbReference type="PANTHER" id="PTHR44520:SF2">
    <property type="entry name" value="RESPONSE REGULATOR RCP1"/>
    <property type="match status" value="1"/>
</dbReference>
<dbReference type="SMART" id="SM00448">
    <property type="entry name" value="REC"/>
    <property type="match status" value="1"/>
</dbReference>
<evidence type="ECO:0000256" key="2">
    <source>
        <dbReference type="SAM" id="MobiDB-lite"/>
    </source>
</evidence>
<dbReference type="InterPro" id="IPR011006">
    <property type="entry name" value="CheY-like_superfamily"/>
</dbReference>
<dbReference type="Gene3D" id="3.40.50.2300">
    <property type="match status" value="1"/>
</dbReference>
<dbReference type="Pfam" id="PF00072">
    <property type="entry name" value="Response_reg"/>
    <property type="match status" value="1"/>
</dbReference>
<proteinExistence type="predicted"/>
<dbReference type="Proteomes" id="UP001595765">
    <property type="component" value="Unassembled WGS sequence"/>
</dbReference>
<name>A0ABV8HH32_9ACTN</name>
<feature type="compositionally biased region" description="Gly residues" evidence="2">
    <location>
        <begin position="58"/>
        <end position="68"/>
    </location>
</feature>
<evidence type="ECO:0000256" key="1">
    <source>
        <dbReference type="PROSITE-ProRule" id="PRU00169"/>
    </source>
</evidence>
<dbReference type="SUPFAM" id="SSF52172">
    <property type="entry name" value="CheY-like"/>
    <property type="match status" value="1"/>
</dbReference>
<dbReference type="InterPro" id="IPR001789">
    <property type="entry name" value="Sig_transdc_resp-reg_receiver"/>
</dbReference>
<protein>
    <submittedName>
        <fullName evidence="4">Response regulator</fullName>
    </submittedName>
</protein>
<accession>A0ABV8HH32</accession>
<dbReference type="PANTHER" id="PTHR44520">
    <property type="entry name" value="RESPONSE REGULATOR RCP1-RELATED"/>
    <property type="match status" value="1"/>
</dbReference>
<dbReference type="CDD" id="cd17557">
    <property type="entry name" value="REC_Rcp-like"/>
    <property type="match status" value="1"/>
</dbReference>